<feature type="compositionally biased region" description="Acidic residues" evidence="14">
    <location>
        <begin position="135"/>
        <end position="175"/>
    </location>
</feature>
<dbReference type="InterPro" id="IPR000531">
    <property type="entry name" value="Beta-barrel_TonB"/>
</dbReference>
<keyword evidence="3 12" id="KW-0813">Transport</keyword>
<evidence type="ECO:0000313" key="19">
    <source>
        <dbReference type="Proteomes" id="UP000034883"/>
    </source>
</evidence>
<protein>
    <submittedName>
        <fullName evidence="18">TonB family protein / TonB-dependent receptor</fullName>
    </submittedName>
</protein>
<dbReference type="SUPFAM" id="SSF74653">
    <property type="entry name" value="TolA/TonB C-terminal domain"/>
    <property type="match status" value="1"/>
</dbReference>
<organism evidence="18 19">
    <name type="scientific">Sandaracinus amylolyticus</name>
    <dbReference type="NCBI Taxonomy" id="927083"/>
    <lineage>
        <taxon>Bacteria</taxon>
        <taxon>Pseudomonadati</taxon>
        <taxon>Myxococcota</taxon>
        <taxon>Polyangia</taxon>
        <taxon>Polyangiales</taxon>
        <taxon>Sandaracinaceae</taxon>
        <taxon>Sandaracinus</taxon>
    </lineage>
</organism>
<keyword evidence="9 12" id="KW-0472">Membrane</keyword>
<dbReference type="GO" id="GO:0044718">
    <property type="term" value="P:siderophore transmembrane transport"/>
    <property type="evidence" value="ECO:0007669"/>
    <property type="project" value="TreeGrafter"/>
</dbReference>
<dbReference type="Gene3D" id="3.30.1150.10">
    <property type="match status" value="1"/>
</dbReference>
<accession>A0A0F6W181</accession>
<evidence type="ECO:0000256" key="12">
    <source>
        <dbReference type="PROSITE-ProRule" id="PRU01360"/>
    </source>
</evidence>
<evidence type="ECO:0000256" key="14">
    <source>
        <dbReference type="SAM" id="MobiDB-lite"/>
    </source>
</evidence>
<evidence type="ECO:0000256" key="10">
    <source>
        <dbReference type="ARBA" id="ARBA00023170"/>
    </source>
</evidence>
<comment type="similarity">
    <text evidence="12 13">Belongs to the TonB-dependent receptor family.</text>
</comment>
<feature type="region of interest" description="Disordered" evidence="14">
    <location>
        <begin position="29"/>
        <end position="56"/>
    </location>
</feature>
<evidence type="ECO:0000256" key="6">
    <source>
        <dbReference type="ARBA" id="ARBA00022729"/>
    </source>
</evidence>
<feature type="signal peptide" evidence="15">
    <location>
        <begin position="1"/>
        <end position="23"/>
    </location>
</feature>
<sequence>MCGRPRGWLASLLFALAVVVANAAHVKAQDAPADDAPARPSPPRLTQFVPSDPPEGLEDRDAAVLLEITVTAEGTVSDVRVVEGAGEGLEAFDERAMTAARVFVFEPARVGERAIGARIRYRYVFEARVVEEQIEPAAEGDAEAETETETETEAEGESAAEAESETEADAPEDPEPVFRARAEVEPSPRDAVRRVLRREVLTRMPGTRGDALRVVELLPGVGRPAFGGGVLLVRGSAPGDSQVFLDGNPVPLLYHFGGLTSFFNSQLLQRIEFVPGNFSVRYGRKIGGILEVDPRDPRFDGFHGFIDLSGGIDASIMLEGPIDEDFAFALAFRRSYIDAVLALAQDSLGDDAPDFLTAPVYYDYQALATWTPTDADRIRLAIYGSSDELRLLLANPSDGDFAVRGNLGISTQFHRIQIGWRHVEGWLEQDVQVGFGVNLLELGVGDAFQLDGEFLPLNIRSEWRMQLSPSVRTIVGMDMQITPLSLLFRGPPTAQSEGMPAMPTDERIDFAIDDVVAYRPAAYVETDVTLFERLDLVLGVRADYYREIEELTVDPRMTARVRLTDQIALRTGVGLFSQPPEFQESVEDLGNPDLEPIHALHVGLGGDLRLPEHGMSFSLDGFYKHLWDRVVATPRGVAPFFTNDGLGRIYGLEVAARMEPDGPYPLFGFLSYTLSRSERQDGPGQEWRLFDFDQTHILTLALVWRIGQGWELGGTFRLVSGNPYTPIGGAIQDVRTSTYRPIYGAVNSDRNPFFHRLDVRLQKLWRIGDVSLTFYIDVQNVYNSTNPEGRIYNYDYSESRDLPGLPILPSIGIRGEL</sequence>
<evidence type="ECO:0000256" key="4">
    <source>
        <dbReference type="ARBA" id="ARBA00022452"/>
    </source>
</evidence>
<evidence type="ECO:0000256" key="2">
    <source>
        <dbReference type="ARBA" id="ARBA00004571"/>
    </source>
</evidence>
<dbReference type="InterPro" id="IPR036942">
    <property type="entry name" value="Beta-barrel_TonB_sf"/>
</dbReference>
<dbReference type="GO" id="GO:0015344">
    <property type="term" value="F:siderophore uptake transmembrane transporter activity"/>
    <property type="evidence" value="ECO:0007669"/>
    <property type="project" value="TreeGrafter"/>
</dbReference>
<dbReference type="Pfam" id="PF07715">
    <property type="entry name" value="Plug"/>
    <property type="match status" value="1"/>
</dbReference>
<comment type="subcellular location">
    <subcellularLocation>
        <location evidence="2 12">Cell outer membrane</location>
        <topology evidence="2 12">Multi-pass membrane protein</topology>
    </subcellularLocation>
    <subcellularLocation>
        <location evidence="1">Membrane</location>
        <topology evidence="1">Single-pass membrane protein</topology>
    </subcellularLocation>
</comment>
<dbReference type="Gene3D" id="2.40.170.20">
    <property type="entry name" value="TonB-dependent receptor, beta-barrel domain"/>
    <property type="match status" value="1"/>
</dbReference>
<dbReference type="EMBL" id="CP011125">
    <property type="protein sequence ID" value="AKF04881.1"/>
    <property type="molecule type" value="Genomic_DNA"/>
</dbReference>
<dbReference type="PANTHER" id="PTHR30069">
    <property type="entry name" value="TONB-DEPENDENT OUTER MEMBRANE RECEPTOR"/>
    <property type="match status" value="1"/>
</dbReference>
<keyword evidence="10 18" id="KW-0675">Receptor</keyword>
<feature type="domain" description="TonB-dependent receptor-like beta-barrel" evidence="16">
    <location>
        <begin position="414"/>
        <end position="781"/>
    </location>
</feature>
<evidence type="ECO:0000256" key="13">
    <source>
        <dbReference type="RuleBase" id="RU003357"/>
    </source>
</evidence>
<evidence type="ECO:0000259" key="17">
    <source>
        <dbReference type="Pfam" id="PF07715"/>
    </source>
</evidence>
<reference evidence="18 19" key="1">
    <citation type="submission" date="2015-03" db="EMBL/GenBank/DDBJ databases">
        <title>Genome assembly of Sandaracinus amylolyticus DSM 53668.</title>
        <authorList>
            <person name="Sharma G."/>
            <person name="Subramanian S."/>
        </authorList>
    </citation>
    <scope>NUCLEOTIDE SEQUENCE [LARGE SCALE GENOMIC DNA]</scope>
    <source>
        <strain evidence="18 19">DSM 53668</strain>
    </source>
</reference>
<name>A0A0F6W181_9BACT</name>
<dbReference type="InterPro" id="IPR006260">
    <property type="entry name" value="TonB/TolA_C"/>
</dbReference>
<dbReference type="Pfam" id="PF00593">
    <property type="entry name" value="TonB_dep_Rec_b-barrel"/>
    <property type="match status" value="1"/>
</dbReference>
<dbReference type="GO" id="GO:0009279">
    <property type="term" value="C:cell outer membrane"/>
    <property type="evidence" value="ECO:0007669"/>
    <property type="project" value="UniProtKB-SubCell"/>
</dbReference>
<proteinExistence type="inferred from homology"/>
<evidence type="ECO:0000256" key="5">
    <source>
        <dbReference type="ARBA" id="ARBA00022692"/>
    </source>
</evidence>
<keyword evidence="5 12" id="KW-0812">Transmembrane</keyword>
<evidence type="ECO:0000256" key="9">
    <source>
        <dbReference type="ARBA" id="ARBA00023136"/>
    </source>
</evidence>
<keyword evidence="11 12" id="KW-0998">Cell outer membrane</keyword>
<keyword evidence="6 15" id="KW-0732">Signal</keyword>
<dbReference type="Proteomes" id="UP000034883">
    <property type="component" value="Chromosome"/>
</dbReference>
<keyword evidence="19" id="KW-1185">Reference proteome</keyword>
<keyword evidence="7" id="KW-1133">Transmembrane helix</keyword>
<evidence type="ECO:0000313" key="18">
    <source>
        <dbReference type="EMBL" id="AKF04881.1"/>
    </source>
</evidence>
<dbReference type="PANTHER" id="PTHR30069:SF29">
    <property type="entry name" value="HEMOGLOBIN AND HEMOGLOBIN-HAPTOGLOBIN-BINDING PROTEIN 1-RELATED"/>
    <property type="match status" value="1"/>
</dbReference>
<evidence type="ECO:0000256" key="15">
    <source>
        <dbReference type="SAM" id="SignalP"/>
    </source>
</evidence>
<evidence type="ECO:0000256" key="3">
    <source>
        <dbReference type="ARBA" id="ARBA00022448"/>
    </source>
</evidence>
<dbReference type="NCBIfam" id="TIGR01352">
    <property type="entry name" value="tonB_Cterm"/>
    <property type="match status" value="1"/>
</dbReference>
<dbReference type="InterPro" id="IPR012910">
    <property type="entry name" value="Plug_dom"/>
</dbReference>
<evidence type="ECO:0000256" key="7">
    <source>
        <dbReference type="ARBA" id="ARBA00022989"/>
    </source>
</evidence>
<evidence type="ECO:0000259" key="16">
    <source>
        <dbReference type="Pfam" id="PF00593"/>
    </source>
</evidence>
<dbReference type="AlphaFoldDB" id="A0A0F6W181"/>
<keyword evidence="4 12" id="KW-1134">Transmembrane beta strand</keyword>
<feature type="compositionally biased region" description="Basic and acidic residues" evidence="14">
    <location>
        <begin position="176"/>
        <end position="185"/>
    </location>
</feature>
<dbReference type="PROSITE" id="PS52016">
    <property type="entry name" value="TONB_DEPENDENT_REC_3"/>
    <property type="match status" value="1"/>
</dbReference>
<dbReference type="KEGG" id="samy:DB32_002030"/>
<keyword evidence="8 13" id="KW-0798">TonB box</keyword>
<feature type="region of interest" description="Disordered" evidence="14">
    <location>
        <begin position="135"/>
        <end position="185"/>
    </location>
</feature>
<dbReference type="STRING" id="927083.DB32_002030"/>
<evidence type="ECO:0000256" key="8">
    <source>
        <dbReference type="ARBA" id="ARBA00023077"/>
    </source>
</evidence>
<evidence type="ECO:0000256" key="11">
    <source>
        <dbReference type="ARBA" id="ARBA00023237"/>
    </source>
</evidence>
<gene>
    <name evidence="18" type="ORF">DB32_002030</name>
</gene>
<dbReference type="SUPFAM" id="SSF56935">
    <property type="entry name" value="Porins"/>
    <property type="match status" value="1"/>
</dbReference>
<dbReference type="InterPro" id="IPR039426">
    <property type="entry name" value="TonB-dep_rcpt-like"/>
</dbReference>
<feature type="domain" description="TonB-dependent receptor plug" evidence="17">
    <location>
        <begin position="198"/>
        <end position="288"/>
    </location>
</feature>
<feature type="chain" id="PRO_5002511638" evidence="15">
    <location>
        <begin position="24"/>
        <end position="817"/>
    </location>
</feature>
<evidence type="ECO:0000256" key="1">
    <source>
        <dbReference type="ARBA" id="ARBA00004167"/>
    </source>
</evidence>